<feature type="compositionally biased region" description="Basic and acidic residues" evidence="1">
    <location>
        <begin position="938"/>
        <end position="967"/>
    </location>
</feature>
<dbReference type="InterPro" id="IPR032675">
    <property type="entry name" value="LRR_dom_sf"/>
</dbReference>
<gene>
    <name evidence="3" type="ORF">IAR55_007153</name>
</gene>
<name>A0AAW0YQD5_9TREE</name>
<dbReference type="EMBL" id="JBCAWK010000015">
    <property type="protein sequence ID" value="KAK8843493.1"/>
    <property type="molecule type" value="Genomic_DNA"/>
</dbReference>
<evidence type="ECO:0000256" key="1">
    <source>
        <dbReference type="SAM" id="MobiDB-lite"/>
    </source>
</evidence>
<protein>
    <recommendedName>
        <fullName evidence="2">F-box domain-containing protein</fullName>
    </recommendedName>
</protein>
<dbReference type="Proteomes" id="UP001388673">
    <property type="component" value="Unassembled WGS sequence"/>
</dbReference>
<dbReference type="SMART" id="SM00367">
    <property type="entry name" value="LRR_CC"/>
    <property type="match status" value="4"/>
</dbReference>
<dbReference type="GO" id="GO:0019005">
    <property type="term" value="C:SCF ubiquitin ligase complex"/>
    <property type="evidence" value="ECO:0007669"/>
    <property type="project" value="TreeGrafter"/>
</dbReference>
<dbReference type="Gene3D" id="3.80.10.10">
    <property type="entry name" value="Ribonuclease Inhibitor"/>
    <property type="match status" value="2"/>
</dbReference>
<feature type="compositionally biased region" description="Polar residues" evidence="1">
    <location>
        <begin position="317"/>
        <end position="329"/>
    </location>
</feature>
<dbReference type="InterPro" id="IPR006553">
    <property type="entry name" value="Leu-rich_rpt_Cys-con_subtyp"/>
</dbReference>
<dbReference type="AlphaFoldDB" id="A0AAW0YQD5"/>
<dbReference type="PANTHER" id="PTHR13318">
    <property type="entry name" value="PARTNER OF PAIRED, ISOFORM B-RELATED"/>
    <property type="match status" value="1"/>
</dbReference>
<dbReference type="Pfam" id="PF12937">
    <property type="entry name" value="F-box-like"/>
    <property type="match status" value="1"/>
</dbReference>
<sequence>MTSSGSLAPPLPLDIPVPSCSPYTLSHDGAPSTPSTSSRHRSDTMLTTSSSSSSVPYLQTPQTPLIVGMLQSAHFSSKPLIESPEETTIMASRRQDSYGFGQALLIPPSTDNEPTLTTRNDSQVIDSSVDAVLGPGHENDGEDTVQAISMSSPLLVTSGSQLPGSLALTSPTPPDALLTSEINPHRPEAKRSKSSFKTAFRRKLERSRTSFRFLRGGGEEQREEHFLDSHINEIAQSGTISPNADPPSVSDSRYSTPLHRPHRYRFQSLLSLSMSRTQSSASIRSTFSFSSHTTNQSAYQQGSNVVSMPGHEDVQQVPHNSAQSVSTTVSRDFAIRDPTQVDDLSILARDDNVVAVDGVAGTIEVGVNDRKAKGRARSHSTSGWKKQDVWMPRRASTMDDLQIDPLQLAEHVTTAEINIYRKSTPISQTHDMGLAELPYPFSEEETPRVNLFDAMLPRELKLLVLRKLAEASSNSDVGGRLAGEVGAARELVRLSRVSKDWQNLCFDGQLWQLVHLAPLAYLLPRVTLGRILVNAMTFVTSLTLRGMDRLIGSHLIELLSSSDSDSTPGSPFQGKFASLTTLDLRGCESLDVASICKIIQYSPILKKSNLKGLQAVSSEVVRCIATHSTSLESIDVSRCRDLTITDMAVFVERLTDEQAAGLRSLRMAGIRGFSLSAGRLLSSIAERLVNLEVLDLQDCVEVADLDVHRFTTTLDRAGQTSHLRHLILSGCHAITPLTLQNLTNRFPDMACLEIANLPDMYRDREHEESSLVQFLKSMPKLQRLDLEGTGMYGGVTDRVLDVLTPGKHELGPVVGMELVELRIGFAKAVTSEAMVRLMRGCSKLLVLEADNTAANNAVMRDFLRRRSSADASLSLIDCRAITPAAYSSIAASSRARHGWTGWSAVPFSYNEETELDNRPVMKTFWSWKRVVIPRGWQETREEAERESGKKEECCDNENKDGEDDLKVTKRRPAAGRRGSWWRNEEEFDDRAGCIVM</sequence>
<dbReference type="SUPFAM" id="SSF52047">
    <property type="entry name" value="RNI-like"/>
    <property type="match status" value="1"/>
</dbReference>
<comment type="caution">
    <text evidence="3">The sequence shown here is derived from an EMBL/GenBank/DDBJ whole genome shotgun (WGS) entry which is preliminary data.</text>
</comment>
<proteinExistence type="predicted"/>
<reference evidence="3 4" key="1">
    <citation type="journal article" date="2024" name="bioRxiv">
        <title>Comparative genomics of Cryptococcus and Kwoniella reveals pathogenesis evolution and contrasting karyotype dynamics via intercentromeric recombination or chromosome fusion.</title>
        <authorList>
            <person name="Coelho M.A."/>
            <person name="David-Palma M."/>
            <person name="Shea T."/>
            <person name="Bowers K."/>
            <person name="McGinley-Smith S."/>
            <person name="Mohammad A.W."/>
            <person name="Gnirke A."/>
            <person name="Yurkov A.M."/>
            <person name="Nowrousian M."/>
            <person name="Sun S."/>
            <person name="Cuomo C.A."/>
            <person name="Heitman J."/>
        </authorList>
    </citation>
    <scope>NUCLEOTIDE SEQUENCE [LARGE SCALE GENOMIC DNA]</scope>
    <source>
        <strain evidence="3 4">CBS 13917</strain>
    </source>
</reference>
<evidence type="ECO:0000313" key="3">
    <source>
        <dbReference type="EMBL" id="KAK8843493.1"/>
    </source>
</evidence>
<keyword evidence="4" id="KW-1185">Reference proteome</keyword>
<organism evidence="3 4">
    <name type="scientific">Kwoniella newhampshirensis</name>
    <dbReference type="NCBI Taxonomy" id="1651941"/>
    <lineage>
        <taxon>Eukaryota</taxon>
        <taxon>Fungi</taxon>
        <taxon>Dikarya</taxon>
        <taxon>Basidiomycota</taxon>
        <taxon>Agaricomycotina</taxon>
        <taxon>Tremellomycetes</taxon>
        <taxon>Tremellales</taxon>
        <taxon>Cryptococcaceae</taxon>
        <taxon>Kwoniella</taxon>
    </lineage>
</organism>
<feature type="region of interest" description="Disordered" evidence="1">
    <location>
        <begin position="19"/>
        <end position="57"/>
    </location>
</feature>
<evidence type="ECO:0000313" key="4">
    <source>
        <dbReference type="Proteomes" id="UP001388673"/>
    </source>
</evidence>
<dbReference type="SUPFAM" id="SSF81383">
    <property type="entry name" value="F-box domain"/>
    <property type="match status" value="1"/>
</dbReference>
<feature type="region of interest" description="Disordered" evidence="1">
    <location>
        <begin position="938"/>
        <end position="969"/>
    </location>
</feature>
<feature type="region of interest" description="Disordered" evidence="1">
    <location>
        <begin position="289"/>
        <end position="329"/>
    </location>
</feature>
<dbReference type="InterPro" id="IPR001810">
    <property type="entry name" value="F-box_dom"/>
</dbReference>
<feature type="region of interest" description="Disordered" evidence="1">
    <location>
        <begin position="237"/>
        <end position="258"/>
    </location>
</feature>
<accession>A0AAW0YQD5</accession>
<dbReference type="InterPro" id="IPR036047">
    <property type="entry name" value="F-box-like_dom_sf"/>
</dbReference>
<dbReference type="RefSeq" id="XP_066799441.1">
    <property type="nucleotide sequence ID" value="XM_066950226.1"/>
</dbReference>
<dbReference type="GeneID" id="92184411"/>
<dbReference type="GO" id="GO:0031146">
    <property type="term" value="P:SCF-dependent proteasomal ubiquitin-dependent protein catabolic process"/>
    <property type="evidence" value="ECO:0007669"/>
    <property type="project" value="TreeGrafter"/>
</dbReference>
<evidence type="ECO:0000259" key="2">
    <source>
        <dbReference type="Pfam" id="PF12937"/>
    </source>
</evidence>
<feature type="domain" description="F-box" evidence="2">
    <location>
        <begin position="456"/>
        <end position="515"/>
    </location>
</feature>
<dbReference type="KEGG" id="kne:92184411"/>